<dbReference type="InterPro" id="IPR013809">
    <property type="entry name" value="ENTH"/>
</dbReference>
<evidence type="ECO:0000256" key="7">
    <source>
        <dbReference type="ARBA" id="ARBA00023176"/>
    </source>
</evidence>
<feature type="transmembrane region" description="Helical" evidence="9">
    <location>
        <begin position="115"/>
        <end position="135"/>
    </location>
</feature>
<dbReference type="SUPFAM" id="SSF48464">
    <property type="entry name" value="ENTH/VHS domain"/>
    <property type="match status" value="1"/>
</dbReference>
<dbReference type="AlphaFoldDB" id="A0AAN8TDN9"/>
<dbReference type="CDD" id="cd16987">
    <property type="entry name" value="ANTH_N_AP180_plant"/>
    <property type="match status" value="1"/>
</dbReference>
<organism evidence="11 12">
    <name type="scientific">Solanum bulbocastanum</name>
    <name type="common">Wild potato</name>
    <dbReference type="NCBI Taxonomy" id="147425"/>
    <lineage>
        <taxon>Eukaryota</taxon>
        <taxon>Viridiplantae</taxon>
        <taxon>Streptophyta</taxon>
        <taxon>Embryophyta</taxon>
        <taxon>Tracheophyta</taxon>
        <taxon>Spermatophyta</taxon>
        <taxon>Magnoliopsida</taxon>
        <taxon>eudicotyledons</taxon>
        <taxon>Gunneridae</taxon>
        <taxon>Pentapetalae</taxon>
        <taxon>asterids</taxon>
        <taxon>lamiids</taxon>
        <taxon>Solanales</taxon>
        <taxon>Solanaceae</taxon>
        <taxon>Solanoideae</taxon>
        <taxon>Solaneae</taxon>
        <taxon>Solanum</taxon>
    </lineage>
</organism>
<dbReference type="InterPro" id="IPR045192">
    <property type="entry name" value="AP180-like"/>
</dbReference>
<comment type="subcellular location">
    <subcellularLocation>
        <location evidence="1">Cytoplasmic vesicle</location>
        <location evidence="1">Clathrin-coated vesicle</location>
    </subcellularLocation>
    <subcellularLocation>
        <location evidence="2">Golgi apparatus</location>
    </subcellularLocation>
    <subcellularLocation>
        <location evidence="3">Membrane</location>
        <location evidence="3">Clathrin-coated pit</location>
    </subcellularLocation>
</comment>
<gene>
    <name evidence="11" type="ORF">RDI58_015113</name>
</gene>
<dbReference type="InterPro" id="IPR048050">
    <property type="entry name" value="ANTH_N_plant"/>
</dbReference>
<feature type="domain" description="ENTH" evidence="10">
    <location>
        <begin position="24"/>
        <end position="145"/>
    </location>
</feature>
<evidence type="ECO:0000256" key="3">
    <source>
        <dbReference type="ARBA" id="ARBA00004600"/>
    </source>
</evidence>
<evidence type="ECO:0000313" key="11">
    <source>
        <dbReference type="EMBL" id="KAK6786588.1"/>
    </source>
</evidence>
<dbReference type="GO" id="GO:0032050">
    <property type="term" value="F:clathrin heavy chain binding"/>
    <property type="evidence" value="ECO:0007669"/>
    <property type="project" value="TreeGrafter"/>
</dbReference>
<dbReference type="PROSITE" id="PS50942">
    <property type="entry name" value="ENTH"/>
    <property type="match status" value="1"/>
</dbReference>
<evidence type="ECO:0000256" key="8">
    <source>
        <dbReference type="ARBA" id="ARBA00023329"/>
    </source>
</evidence>
<dbReference type="GO" id="GO:0048268">
    <property type="term" value="P:clathrin coat assembly"/>
    <property type="evidence" value="ECO:0007669"/>
    <property type="project" value="InterPro"/>
</dbReference>
<keyword evidence="4" id="KW-0254">Endocytosis</keyword>
<dbReference type="GO" id="GO:0000149">
    <property type="term" value="F:SNARE binding"/>
    <property type="evidence" value="ECO:0007669"/>
    <property type="project" value="TreeGrafter"/>
</dbReference>
<dbReference type="GO" id="GO:0005545">
    <property type="term" value="F:1-phosphatidylinositol binding"/>
    <property type="evidence" value="ECO:0007669"/>
    <property type="project" value="TreeGrafter"/>
</dbReference>
<evidence type="ECO:0000256" key="2">
    <source>
        <dbReference type="ARBA" id="ARBA00004555"/>
    </source>
</evidence>
<dbReference type="PANTHER" id="PTHR22951:SF88">
    <property type="entry name" value="ENTH DOMAIN-CONTAINING PROTEIN"/>
    <property type="match status" value="1"/>
</dbReference>
<dbReference type="GO" id="GO:0005546">
    <property type="term" value="F:phosphatidylinositol-4,5-bisphosphate binding"/>
    <property type="evidence" value="ECO:0007669"/>
    <property type="project" value="TreeGrafter"/>
</dbReference>
<dbReference type="Proteomes" id="UP001371456">
    <property type="component" value="Unassembled WGS sequence"/>
</dbReference>
<accession>A0AAN8TDN9</accession>
<evidence type="ECO:0000313" key="12">
    <source>
        <dbReference type="Proteomes" id="UP001371456"/>
    </source>
</evidence>
<sequence length="145" mass="16188">MAPCTIQKAIGVVKNQTSIGIAKVGSNLASELEVAIVKATSHDDDPASEKYIQEILHLSSSSRGYVTACVSSISKRLGKTRDWIVAIKCLMLIHRLLNDGDPIFHQEIMYATRRALDFLICLIFAIRLILIRRIIRPLLELMLCI</sequence>
<comment type="caution">
    <text evidence="9">Lacks conserved residue(s) required for the propagation of feature annotation.</text>
</comment>
<evidence type="ECO:0000259" key="10">
    <source>
        <dbReference type="PROSITE" id="PS50942"/>
    </source>
</evidence>
<proteinExistence type="predicted"/>
<dbReference type="EMBL" id="JBANQN010000006">
    <property type="protein sequence ID" value="KAK6786588.1"/>
    <property type="molecule type" value="Genomic_DNA"/>
</dbReference>
<keyword evidence="6 9" id="KW-0472">Membrane</keyword>
<dbReference type="PANTHER" id="PTHR22951">
    <property type="entry name" value="CLATHRIN ASSEMBLY PROTEIN"/>
    <property type="match status" value="1"/>
</dbReference>
<dbReference type="GO" id="GO:0005905">
    <property type="term" value="C:clathrin-coated pit"/>
    <property type="evidence" value="ECO:0007669"/>
    <property type="project" value="UniProtKB-SubCell"/>
</dbReference>
<dbReference type="GO" id="GO:0006900">
    <property type="term" value="P:vesicle budding from membrane"/>
    <property type="evidence" value="ECO:0007669"/>
    <property type="project" value="TreeGrafter"/>
</dbReference>
<evidence type="ECO:0000256" key="6">
    <source>
        <dbReference type="ARBA" id="ARBA00023136"/>
    </source>
</evidence>
<dbReference type="GO" id="GO:0030136">
    <property type="term" value="C:clathrin-coated vesicle"/>
    <property type="evidence" value="ECO:0007669"/>
    <property type="project" value="UniProtKB-SubCell"/>
</dbReference>
<keyword evidence="9" id="KW-0812">Transmembrane</keyword>
<evidence type="ECO:0000256" key="9">
    <source>
        <dbReference type="PROSITE-ProRule" id="PRU00243"/>
    </source>
</evidence>
<evidence type="ECO:0000256" key="5">
    <source>
        <dbReference type="ARBA" id="ARBA00023034"/>
    </source>
</evidence>
<keyword evidence="12" id="KW-1185">Reference proteome</keyword>
<dbReference type="InterPro" id="IPR008942">
    <property type="entry name" value="ENTH_VHS"/>
</dbReference>
<keyword evidence="7" id="KW-0168">Coated pit</keyword>
<evidence type="ECO:0000256" key="1">
    <source>
        <dbReference type="ARBA" id="ARBA00004132"/>
    </source>
</evidence>
<keyword evidence="9" id="KW-1133">Transmembrane helix</keyword>
<dbReference type="Gene3D" id="1.25.40.90">
    <property type="match status" value="1"/>
</dbReference>
<keyword evidence="8" id="KW-0968">Cytoplasmic vesicle</keyword>
<name>A0AAN8TDN9_SOLBU</name>
<protein>
    <recommendedName>
        <fullName evidence="10">ENTH domain-containing protein</fullName>
    </recommendedName>
</protein>
<dbReference type="GO" id="GO:0005794">
    <property type="term" value="C:Golgi apparatus"/>
    <property type="evidence" value="ECO:0007669"/>
    <property type="project" value="UniProtKB-SubCell"/>
</dbReference>
<dbReference type="InterPro" id="IPR011417">
    <property type="entry name" value="ANTH_dom"/>
</dbReference>
<evidence type="ECO:0000256" key="4">
    <source>
        <dbReference type="ARBA" id="ARBA00022583"/>
    </source>
</evidence>
<dbReference type="GO" id="GO:0072583">
    <property type="term" value="P:clathrin-dependent endocytosis"/>
    <property type="evidence" value="ECO:0007669"/>
    <property type="project" value="InterPro"/>
</dbReference>
<keyword evidence="5" id="KW-0333">Golgi apparatus</keyword>
<dbReference type="SMART" id="SM00273">
    <property type="entry name" value="ENTH"/>
    <property type="match status" value="1"/>
</dbReference>
<comment type="caution">
    <text evidence="11">The sequence shown here is derived from an EMBL/GenBank/DDBJ whole genome shotgun (WGS) entry which is preliminary data.</text>
</comment>
<dbReference type="Pfam" id="PF07651">
    <property type="entry name" value="ANTH"/>
    <property type="match status" value="1"/>
</dbReference>
<reference evidence="11 12" key="1">
    <citation type="submission" date="2024-02" db="EMBL/GenBank/DDBJ databases">
        <title>de novo genome assembly of Solanum bulbocastanum strain 11H21.</title>
        <authorList>
            <person name="Hosaka A.J."/>
        </authorList>
    </citation>
    <scope>NUCLEOTIDE SEQUENCE [LARGE SCALE GENOMIC DNA]</scope>
    <source>
        <tissue evidence="11">Young leaves</tissue>
    </source>
</reference>